<feature type="transmembrane region" description="Helical" evidence="4">
    <location>
        <begin position="533"/>
        <end position="555"/>
    </location>
</feature>
<dbReference type="InterPro" id="IPR002018">
    <property type="entry name" value="CarbesteraseB"/>
</dbReference>
<dbReference type="SUPFAM" id="SSF53474">
    <property type="entry name" value="alpha/beta-Hydrolases"/>
    <property type="match status" value="1"/>
</dbReference>
<accession>A0A8J2MYP0</accession>
<dbReference type="OrthoDB" id="408631at2759"/>
<dbReference type="Proteomes" id="UP000676310">
    <property type="component" value="Unassembled WGS sequence"/>
</dbReference>
<keyword evidence="2 3" id="KW-0378">Hydrolase</keyword>
<dbReference type="Gene3D" id="3.40.50.1820">
    <property type="entry name" value="alpha/beta hydrolase"/>
    <property type="match status" value="1"/>
</dbReference>
<keyword evidence="4" id="KW-0812">Transmembrane</keyword>
<evidence type="ECO:0000259" key="5">
    <source>
        <dbReference type="Pfam" id="PF00135"/>
    </source>
</evidence>
<feature type="chain" id="PRO_5035341329" description="Carboxylic ester hydrolase" evidence="3">
    <location>
        <begin position="18"/>
        <end position="556"/>
    </location>
</feature>
<proteinExistence type="inferred from homology"/>
<feature type="domain" description="Carboxylesterase type B" evidence="5">
    <location>
        <begin position="28"/>
        <end position="496"/>
    </location>
</feature>
<dbReference type="RefSeq" id="XP_043167365.1">
    <property type="nucleotide sequence ID" value="XM_043311430.1"/>
</dbReference>
<dbReference type="AlphaFoldDB" id="A0A8J2MYP0"/>
<dbReference type="GeneID" id="67015421"/>
<evidence type="ECO:0000256" key="1">
    <source>
        <dbReference type="ARBA" id="ARBA00005964"/>
    </source>
</evidence>
<keyword evidence="4" id="KW-1133">Transmembrane helix</keyword>
<name>A0A8J2MYP0_9PLEO</name>
<evidence type="ECO:0000256" key="4">
    <source>
        <dbReference type="SAM" id="Phobius"/>
    </source>
</evidence>
<keyword evidence="3" id="KW-0732">Signal</keyword>
<dbReference type="InterPro" id="IPR019819">
    <property type="entry name" value="Carboxylesterase_B_CS"/>
</dbReference>
<dbReference type="EC" id="3.1.1.-" evidence="3"/>
<keyword evidence="7" id="KW-1185">Reference proteome</keyword>
<dbReference type="PROSITE" id="PS00122">
    <property type="entry name" value="CARBOXYLESTERASE_B_1"/>
    <property type="match status" value="1"/>
</dbReference>
<gene>
    <name evidence="6" type="ORF">ALTATR162_LOCUS3822</name>
</gene>
<reference evidence="6" key="1">
    <citation type="submission" date="2021-05" db="EMBL/GenBank/DDBJ databases">
        <authorList>
            <person name="Stam R."/>
        </authorList>
    </citation>
    <scope>NUCLEOTIDE SEQUENCE</scope>
    <source>
        <strain evidence="6">CS162</strain>
    </source>
</reference>
<comment type="caution">
    <text evidence="6">The sequence shown here is derived from an EMBL/GenBank/DDBJ whole genome shotgun (WGS) entry which is preliminary data.</text>
</comment>
<dbReference type="InterPro" id="IPR050309">
    <property type="entry name" value="Type-B_Carboxylest/Lipase"/>
</dbReference>
<dbReference type="PROSITE" id="PS00941">
    <property type="entry name" value="CARBOXYLESTERASE_B_2"/>
    <property type="match status" value="1"/>
</dbReference>
<keyword evidence="4" id="KW-0472">Membrane</keyword>
<evidence type="ECO:0000313" key="7">
    <source>
        <dbReference type="Proteomes" id="UP000676310"/>
    </source>
</evidence>
<evidence type="ECO:0000313" key="6">
    <source>
        <dbReference type="EMBL" id="CAG5155762.1"/>
    </source>
</evidence>
<evidence type="ECO:0000256" key="3">
    <source>
        <dbReference type="RuleBase" id="RU361235"/>
    </source>
</evidence>
<dbReference type="EMBL" id="CAJRGZ010000017">
    <property type="protein sequence ID" value="CAG5155762.1"/>
    <property type="molecule type" value="Genomic_DNA"/>
</dbReference>
<dbReference type="InterPro" id="IPR029058">
    <property type="entry name" value="AB_hydrolase_fold"/>
</dbReference>
<feature type="signal peptide" evidence="3">
    <location>
        <begin position="1"/>
        <end position="17"/>
    </location>
</feature>
<protein>
    <recommendedName>
        <fullName evidence="3">Carboxylic ester hydrolase</fullName>
        <ecNumber evidence="3">3.1.1.-</ecNumber>
    </recommendedName>
</protein>
<organism evidence="6 7">
    <name type="scientific">Alternaria atra</name>
    <dbReference type="NCBI Taxonomy" id="119953"/>
    <lineage>
        <taxon>Eukaryota</taxon>
        <taxon>Fungi</taxon>
        <taxon>Dikarya</taxon>
        <taxon>Ascomycota</taxon>
        <taxon>Pezizomycotina</taxon>
        <taxon>Dothideomycetes</taxon>
        <taxon>Pleosporomycetidae</taxon>
        <taxon>Pleosporales</taxon>
        <taxon>Pleosporineae</taxon>
        <taxon>Pleosporaceae</taxon>
        <taxon>Alternaria</taxon>
        <taxon>Alternaria sect. Ulocladioides</taxon>
    </lineage>
</organism>
<comment type="similarity">
    <text evidence="1 3">Belongs to the type-B carboxylesterase/lipase family.</text>
</comment>
<dbReference type="InterPro" id="IPR019826">
    <property type="entry name" value="Carboxylesterase_B_AS"/>
</dbReference>
<dbReference type="GO" id="GO:0016787">
    <property type="term" value="F:hydrolase activity"/>
    <property type="evidence" value="ECO:0007669"/>
    <property type="project" value="UniProtKB-KW"/>
</dbReference>
<dbReference type="Pfam" id="PF00135">
    <property type="entry name" value="COesterase"/>
    <property type="match status" value="1"/>
</dbReference>
<sequence>MFRLLLCAALFFQHALALQQTIDLGYAKYRGKDIGNGVIRWAGMRYARSPSRLEGLRFTAPQDPKEERDVVNATEFGPVCIGTKKPIKAELGGSNSEDCLFINVFAPERATNKSKLPVYIFIQGGGFNINGNANYNGADLIDAGDDGMVVVNFNYRVGPYGFLAGREIVANSSLSLNNGLKDQRKALEWVQKHIQQFGGDPKHVTIGGASAGGGSVVFQLTAYGGRDDGLFHAAAAESPAFPSLRDVADSQWQFDELLKQTGCADLNCMANLDAVTFQDAVSTLKKPFPGGKNPPLYFWNPTLDYDFVQDYTFNELKAGHFVNVPTIFGSATHDGINFVQKSVMSQTRSQDFLTDQYPALNWDTLRQVWDGNMATTGDARWRSLTADVYGYIRYTCPALNITDTYSLNKTTPTWQYRWNVGTASHVGELLPIWNNATSAAGVFVQAYWASFIRSFDPNTHAAEYLVSKGSELQSPDWHSFGASDGQRLSFNDNNKVNMEVVPELEWQRCDAIDDMGLHLKQPTSDPTSLGSRYAPFTSTYLGVAIMTLGFFQWVYV</sequence>
<evidence type="ECO:0000256" key="2">
    <source>
        <dbReference type="ARBA" id="ARBA00022801"/>
    </source>
</evidence>
<dbReference type="PANTHER" id="PTHR11559">
    <property type="entry name" value="CARBOXYLESTERASE"/>
    <property type="match status" value="1"/>
</dbReference>